<dbReference type="SUPFAM" id="SSF81901">
    <property type="entry name" value="HCP-like"/>
    <property type="match status" value="2"/>
</dbReference>
<evidence type="ECO:0000313" key="3">
    <source>
        <dbReference type="EMBL" id="PWN27125.1"/>
    </source>
</evidence>
<dbReference type="InterPro" id="IPR011990">
    <property type="entry name" value="TPR-like_helical_dom_sf"/>
</dbReference>
<feature type="compositionally biased region" description="Low complexity" evidence="2">
    <location>
        <begin position="594"/>
        <end position="609"/>
    </location>
</feature>
<dbReference type="OrthoDB" id="2425131at2759"/>
<feature type="compositionally biased region" description="Polar residues" evidence="2">
    <location>
        <begin position="55"/>
        <end position="69"/>
    </location>
</feature>
<dbReference type="GeneID" id="37028168"/>
<feature type="region of interest" description="Disordered" evidence="2">
    <location>
        <begin position="590"/>
        <end position="630"/>
    </location>
</feature>
<feature type="region of interest" description="Disordered" evidence="2">
    <location>
        <begin position="55"/>
        <end position="76"/>
    </location>
</feature>
<dbReference type="InterPro" id="IPR006597">
    <property type="entry name" value="Sel1-like"/>
</dbReference>
<feature type="region of interest" description="Disordered" evidence="2">
    <location>
        <begin position="203"/>
        <end position="230"/>
    </location>
</feature>
<gene>
    <name evidence="3" type="ORF">BDZ90DRAFT_232685</name>
</gene>
<feature type="region of interest" description="Disordered" evidence="2">
    <location>
        <begin position="457"/>
        <end position="517"/>
    </location>
</feature>
<proteinExistence type="inferred from homology"/>
<feature type="compositionally biased region" description="Low complexity" evidence="2">
    <location>
        <begin position="214"/>
        <end position="230"/>
    </location>
</feature>
<dbReference type="SMART" id="SM00671">
    <property type="entry name" value="SEL1"/>
    <property type="match status" value="3"/>
</dbReference>
<evidence type="ECO:0000256" key="1">
    <source>
        <dbReference type="ARBA" id="ARBA00038101"/>
    </source>
</evidence>
<dbReference type="Proteomes" id="UP000245884">
    <property type="component" value="Unassembled WGS sequence"/>
</dbReference>
<dbReference type="Gene3D" id="1.25.40.10">
    <property type="entry name" value="Tetratricopeptide repeat domain"/>
    <property type="match status" value="2"/>
</dbReference>
<dbReference type="STRING" id="1569628.A0A316UVI0"/>
<dbReference type="PANTHER" id="PTHR11102:SF160">
    <property type="entry name" value="ERAD-ASSOCIATED E3 UBIQUITIN-PROTEIN LIGASE COMPONENT HRD3"/>
    <property type="match status" value="1"/>
</dbReference>
<evidence type="ECO:0000313" key="4">
    <source>
        <dbReference type="Proteomes" id="UP000245884"/>
    </source>
</evidence>
<dbReference type="PANTHER" id="PTHR11102">
    <property type="entry name" value="SEL-1-LIKE PROTEIN"/>
    <property type="match status" value="1"/>
</dbReference>
<dbReference type="InterPro" id="IPR050767">
    <property type="entry name" value="Sel1_AlgK"/>
</dbReference>
<protein>
    <recommendedName>
        <fullName evidence="5">HCP-like protein</fullName>
    </recommendedName>
</protein>
<name>A0A316UVI0_9BASI</name>
<dbReference type="Pfam" id="PF08238">
    <property type="entry name" value="Sel1"/>
    <property type="match status" value="4"/>
</dbReference>
<dbReference type="AlphaFoldDB" id="A0A316UVI0"/>
<organism evidence="3 4">
    <name type="scientific">Jaminaea rosea</name>
    <dbReference type="NCBI Taxonomy" id="1569628"/>
    <lineage>
        <taxon>Eukaryota</taxon>
        <taxon>Fungi</taxon>
        <taxon>Dikarya</taxon>
        <taxon>Basidiomycota</taxon>
        <taxon>Ustilaginomycotina</taxon>
        <taxon>Exobasidiomycetes</taxon>
        <taxon>Microstromatales</taxon>
        <taxon>Microstromatales incertae sedis</taxon>
        <taxon>Jaminaea</taxon>
    </lineage>
</organism>
<feature type="region of interest" description="Disordered" evidence="2">
    <location>
        <begin position="400"/>
        <end position="422"/>
    </location>
</feature>
<evidence type="ECO:0008006" key="5">
    <source>
        <dbReference type="Google" id="ProtNLM"/>
    </source>
</evidence>
<dbReference type="RefSeq" id="XP_025361737.1">
    <property type="nucleotide sequence ID" value="XM_025506345.1"/>
</dbReference>
<keyword evidence="4" id="KW-1185">Reference proteome</keyword>
<sequence>MHTSALMLRSQARGRARATCVALSSSSRVLVSATPAAAQPTAYCVTPGLTSHTASRRYVSSSSTPQATIQPDPPRKAPVIQTPLPSISSTVARLLPPSVDSTSLPLPREQAESLLAQVIDQVRAAADAKTVQDARAGWDQIDSSVRAKLQEQGVEAAKLTDLATLVVTASNDPRRHPIAFNLYRIAFGSDPAQLPEIKLDTEQLSSTRTEAEVSSSNQAPSSGSSSSSSSTWGDWQSAYHWATLILSGRAPPPPGTMLLLPGEQRSAQASHSSAAYRVFAHLATQGHPRGIFGIGRHLLSTLERGVDPTSMGAMPSTGDHPQRSRQETIAEVERLYRLAGEGGVEEAWFQLGAIYVEGKWVRKDEARARSFLEEGVQRDSPRACAALAQLLTREVQLPLAPSSLSGGKGEQDLSGPAAEEREEKLGRALELLEKGAELGSADCAFAAGMRYLLQEAQPSEGGGQQQVDPSTMMDTSLDPSSSGKATSSSSAADAASLAHEAHRAKHGVSPSNSRASHWLKRSADGGNAVAMMNLARMHLEGRVPPSPTQNDGGDPRKLQLVQAADLYSKILARAMGPEGQRAKALKEIQKKMAEQASGGAKGGQASTSSPQGVREPGLGAGGATGLDDLGARAEEGLRMVREEMEMIAGEQR</sequence>
<reference evidence="3 4" key="1">
    <citation type="journal article" date="2018" name="Mol. Biol. Evol.">
        <title>Broad Genomic Sampling Reveals a Smut Pathogenic Ancestry of the Fungal Clade Ustilaginomycotina.</title>
        <authorList>
            <person name="Kijpornyongpan T."/>
            <person name="Mondo S.J."/>
            <person name="Barry K."/>
            <person name="Sandor L."/>
            <person name="Lee J."/>
            <person name="Lipzen A."/>
            <person name="Pangilinan J."/>
            <person name="LaButti K."/>
            <person name="Hainaut M."/>
            <person name="Henrissat B."/>
            <person name="Grigoriev I.V."/>
            <person name="Spatafora J.W."/>
            <person name="Aime M.C."/>
        </authorList>
    </citation>
    <scope>NUCLEOTIDE SEQUENCE [LARGE SCALE GENOMIC DNA]</scope>
    <source>
        <strain evidence="3 4">MCA 5214</strain>
    </source>
</reference>
<accession>A0A316UVI0</accession>
<dbReference type="EMBL" id="KZ819669">
    <property type="protein sequence ID" value="PWN27125.1"/>
    <property type="molecule type" value="Genomic_DNA"/>
</dbReference>
<feature type="compositionally biased region" description="Low complexity" evidence="2">
    <location>
        <begin position="480"/>
        <end position="498"/>
    </location>
</feature>
<evidence type="ECO:0000256" key="2">
    <source>
        <dbReference type="SAM" id="MobiDB-lite"/>
    </source>
</evidence>
<comment type="similarity">
    <text evidence="1">Belongs to the sel-1 family.</text>
</comment>
<feature type="compositionally biased region" description="Polar residues" evidence="2">
    <location>
        <begin position="465"/>
        <end position="479"/>
    </location>
</feature>